<dbReference type="Gene3D" id="3.40.50.300">
    <property type="entry name" value="P-loop containing nucleotide triphosphate hydrolases"/>
    <property type="match status" value="1"/>
</dbReference>
<dbReference type="STRING" id="140314.SAMN04488076_1318"/>
<feature type="domain" description="Thymidylate kinase-like" evidence="12">
    <location>
        <begin position="9"/>
        <end position="199"/>
    </location>
</feature>
<keyword evidence="4 11" id="KW-0808">Transferase</keyword>
<dbReference type="EC" id="2.7.4.9" evidence="2 11"/>
<dbReference type="GO" id="GO:0006235">
    <property type="term" value="P:dTTP biosynthetic process"/>
    <property type="evidence" value="ECO:0007669"/>
    <property type="project" value="UniProtKB-UniRule"/>
</dbReference>
<dbReference type="GO" id="GO:0005524">
    <property type="term" value="F:ATP binding"/>
    <property type="evidence" value="ECO:0007669"/>
    <property type="project" value="UniProtKB-UniRule"/>
</dbReference>
<dbReference type="FunFam" id="3.40.50.300:FF:000225">
    <property type="entry name" value="Thymidylate kinase"/>
    <property type="match status" value="1"/>
</dbReference>
<keyword evidence="8 11" id="KW-0067">ATP-binding</keyword>
<dbReference type="GO" id="GO:0006227">
    <property type="term" value="P:dUDP biosynthetic process"/>
    <property type="evidence" value="ECO:0007669"/>
    <property type="project" value="TreeGrafter"/>
</dbReference>
<sequence>MRGIFITMEGPDGSGKTTALQQVVPRLQNAMEKRVIATREPGGSPIAEKIRQLILDPLHTEMDSRTEALLYAASRRQHLVEKVIPVLEKGDVIFCDRFVDSSIAYQGYARGIGEGGIREINQFATEGIEPDVTLYIDVPAEVGIQRIKASLDDREYNRLDQEKITFHEKVRTGYLQLAKENPERIVVIDGTMSREAVAEACYQVIKNRYPAYFKDGK</sequence>
<comment type="catalytic activity">
    <reaction evidence="9 11">
        <text>dTMP + ATP = dTDP + ADP</text>
        <dbReference type="Rhea" id="RHEA:13517"/>
        <dbReference type="ChEBI" id="CHEBI:30616"/>
        <dbReference type="ChEBI" id="CHEBI:58369"/>
        <dbReference type="ChEBI" id="CHEBI:63528"/>
        <dbReference type="ChEBI" id="CHEBI:456216"/>
        <dbReference type="EC" id="2.7.4.9"/>
    </reaction>
</comment>
<evidence type="ECO:0000256" key="10">
    <source>
        <dbReference type="ARBA" id="ARBA00057735"/>
    </source>
</evidence>
<evidence type="ECO:0000256" key="4">
    <source>
        <dbReference type="ARBA" id="ARBA00022679"/>
    </source>
</evidence>
<dbReference type="NCBIfam" id="TIGR00041">
    <property type="entry name" value="DTMP_kinase"/>
    <property type="match status" value="1"/>
</dbReference>
<evidence type="ECO:0000256" key="8">
    <source>
        <dbReference type="ARBA" id="ARBA00022840"/>
    </source>
</evidence>
<organism evidence="13 14">
    <name type="scientific">Trichococcus palustris</name>
    <dbReference type="NCBI Taxonomy" id="140314"/>
    <lineage>
        <taxon>Bacteria</taxon>
        <taxon>Bacillati</taxon>
        <taxon>Bacillota</taxon>
        <taxon>Bacilli</taxon>
        <taxon>Lactobacillales</taxon>
        <taxon>Carnobacteriaceae</taxon>
        <taxon>Trichococcus</taxon>
    </lineage>
</organism>
<dbReference type="SUPFAM" id="SSF52540">
    <property type="entry name" value="P-loop containing nucleoside triphosphate hydrolases"/>
    <property type="match status" value="1"/>
</dbReference>
<dbReference type="InterPro" id="IPR039430">
    <property type="entry name" value="Thymidylate_kin-like_dom"/>
</dbReference>
<comment type="function">
    <text evidence="10 11">Phosphorylation of dTMP to form dTDP in both de novo and salvage pathways of dTTP synthesis.</text>
</comment>
<accession>A0A143YN08</accession>
<keyword evidence="5 11" id="KW-0545">Nucleotide biosynthesis</keyword>
<evidence type="ECO:0000256" key="11">
    <source>
        <dbReference type="HAMAP-Rule" id="MF_00165"/>
    </source>
</evidence>
<evidence type="ECO:0000313" key="13">
    <source>
        <dbReference type="EMBL" id="CZQ94120.1"/>
    </source>
</evidence>
<dbReference type="Proteomes" id="UP000242754">
    <property type="component" value="Unassembled WGS sequence"/>
</dbReference>
<dbReference type="GO" id="GO:0004798">
    <property type="term" value="F:dTMP kinase activity"/>
    <property type="evidence" value="ECO:0007669"/>
    <property type="project" value="UniProtKB-UniRule"/>
</dbReference>
<dbReference type="GO" id="GO:0006233">
    <property type="term" value="P:dTDP biosynthetic process"/>
    <property type="evidence" value="ECO:0007669"/>
    <property type="project" value="InterPro"/>
</dbReference>
<evidence type="ECO:0000256" key="3">
    <source>
        <dbReference type="ARBA" id="ARBA00017144"/>
    </source>
</evidence>
<evidence type="ECO:0000256" key="2">
    <source>
        <dbReference type="ARBA" id="ARBA00012980"/>
    </source>
</evidence>
<evidence type="ECO:0000256" key="5">
    <source>
        <dbReference type="ARBA" id="ARBA00022727"/>
    </source>
</evidence>
<dbReference type="PANTHER" id="PTHR10344">
    <property type="entry name" value="THYMIDYLATE KINASE"/>
    <property type="match status" value="1"/>
</dbReference>
<dbReference type="PANTHER" id="PTHR10344:SF4">
    <property type="entry name" value="UMP-CMP KINASE 2, MITOCHONDRIAL"/>
    <property type="match status" value="1"/>
</dbReference>
<name>A0A143YN08_9LACT</name>
<proteinExistence type="inferred from homology"/>
<dbReference type="Pfam" id="PF02223">
    <property type="entry name" value="Thymidylate_kin"/>
    <property type="match status" value="1"/>
</dbReference>
<keyword evidence="14" id="KW-1185">Reference proteome</keyword>
<evidence type="ECO:0000256" key="9">
    <source>
        <dbReference type="ARBA" id="ARBA00048743"/>
    </source>
</evidence>
<evidence type="ECO:0000256" key="6">
    <source>
        <dbReference type="ARBA" id="ARBA00022741"/>
    </source>
</evidence>
<protein>
    <recommendedName>
        <fullName evidence="3 11">Thymidylate kinase</fullName>
        <ecNumber evidence="2 11">2.7.4.9</ecNumber>
    </recommendedName>
    <alternativeName>
        <fullName evidence="11">dTMP kinase</fullName>
    </alternativeName>
</protein>
<evidence type="ECO:0000313" key="14">
    <source>
        <dbReference type="Proteomes" id="UP000242754"/>
    </source>
</evidence>
<dbReference type="AlphaFoldDB" id="A0A143YN08"/>
<dbReference type="OrthoDB" id="9774907at2"/>
<gene>
    <name evidence="11" type="primary">tmk</name>
    <name evidence="13" type="ORF">Tpal_1747</name>
</gene>
<dbReference type="GO" id="GO:0005829">
    <property type="term" value="C:cytosol"/>
    <property type="evidence" value="ECO:0007669"/>
    <property type="project" value="TreeGrafter"/>
</dbReference>
<evidence type="ECO:0000256" key="1">
    <source>
        <dbReference type="ARBA" id="ARBA00009776"/>
    </source>
</evidence>
<feature type="binding site" evidence="11">
    <location>
        <begin position="10"/>
        <end position="17"/>
    </location>
    <ligand>
        <name>ATP</name>
        <dbReference type="ChEBI" id="CHEBI:30616"/>
    </ligand>
</feature>
<keyword evidence="6 11" id="KW-0547">Nucleotide-binding</keyword>
<dbReference type="HAMAP" id="MF_00165">
    <property type="entry name" value="Thymidylate_kinase"/>
    <property type="match status" value="1"/>
</dbReference>
<dbReference type="RefSeq" id="WP_087033306.1">
    <property type="nucleotide sequence ID" value="NZ_FJNE01000004.1"/>
</dbReference>
<evidence type="ECO:0000256" key="7">
    <source>
        <dbReference type="ARBA" id="ARBA00022777"/>
    </source>
</evidence>
<reference evidence="13 14" key="1">
    <citation type="submission" date="2016-02" db="EMBL/GenBank/DDBJ databases">
        <authorList>
            <person name="Wen L."/>
            <person name="He K."/>
            <person name="Yang H."/>
        </authorList>
    </citation>
    <scope>NUCLEOTIDE SEQUENCE [LARGE SCALE GENOMIC DNA]</scope>
    <source>
        <strain evidence="13">Trichococcus palustris</strain>
    </source>
</reference>
<dbReference type="InterPro" id="IPR027417">
    <property type="entry name" value="P-loop_NTPase"/>
</dbReference>
<keyword evidence="7 11" id="KW-0418">Kinase</keyword>
<dbReference type="EMBL" id="FJNE01000004">
    <property type="protein sequence ID" value="CZQ94120.1"/>
    <property type="molecule type" value="Genomic_DNA"/>
</dbReference>
<dbReference type="CDD" id="cd01672">
    <property type="entry name" value="TMPK"/>
    <property type="match status" value="1"/>
</dbReference>
<dbReference type="InterPro" id="IPR018094">
    <property type="entry name" value="Thymidylate_kinase"/>
</dbReference>
<evidence type="ECO:0000259" key="12">
    <source>
        <dbReference type="Pfam" id="PF02223"/>
    </source>
</evidence>
<comment type="similarity">
    <text evidence="1 11">Belongs to the thymidylate kinase family.</text>
</comment>